<protein>
    <submittedName>
        <fullName evidence="3">Preprotein translocase subunit YajC</fullName>
    </submittedName>
</protein>
<evidence type="ECO:0000256" key="1">
    <source>
        <dbReference type="SAM" id="MobiDB-lite"/>
    </source>
</evidence>
<dbReference type="OrthoDB" id="7416805at2"/>
<evidence type="ECO:0000256" key="2">
    <source>
        <dbReference type="SAM" id="SignalP"/>
    </source>
</evidence>
<keyword evidence="2" id="KW-0732">Signal</keyword>
<organism evidence="3 4">
    <name type="scientific">Novosphingobium umbonatum</name>
    <dbReference type="NCBI Taxonomy" id="1908524"/>
    <lineage>
        <taxon>Bacteria</taxon>
        <taxon>Pseudomonadati</taxon>
        <taxon>Pseudomonadota</taxon>
        <taxon>Alphaproteobacteria</taxon>
        <taxon>Sphingomonadales</taxon>
        <taxon>Sphingomonadaceae</taxon>
        <taxon>Novosphingobium</taxon>
    </lineage>
</organism>
<comment type="caution">
    <text evidence="3">The sequence shown here is derived from an EMBL/GenBank/DDBJ whole genome shotgun (WGS) entry which is preliminary data.</text>
</comment>
<dbReference type="Proteomes" id="UP000282837">
    <property type="component" value="Unassembled WGS sequence"/>
</dbReference>
<gene>
    <name evidence="3" type="ORF">EOE18_14980</name>
</gene>
<dbReference type="RefSeq" id="WP_127710977.1">
    <property type="nucleotide sequence ID" value="NZ_SACO01000013.1"/>
</dbReference>
<proteinExistence type="predicted"/>
<feature type="signal peptide" evidence="2">
    <location>
        <begin position="1"/>
        <end position="28"/>
    </location>
</feature>
<accession>A0A3S2VR92</accession>
<dbReference type="EMBL" id="SACO01000013">
    <property type="protein sequence ID" value="RVU03622.1"/>
    <property type="molecule type" value="Genomic_DNA"/>
</dbReference>
<feature type="chain" id="PRO_5018600743" evidence="2">
    <location>
        <begin position="29"/>
        <end position="647"/>
    </location>
</feature>
<evidence type="ECO:0000313" key="3">
    <source>
        <dbReference type="EMBL" id="RVU03622.1"/>
    </source>
</evidence>
<reference evidence="3 4" key="1">
    <citation type="submission" date="2019-01" db="EMBL/GenBank/DDBJ databases">
        <authorList>
            <person name="Chen W.-M."/>
        </authorList>
    </citation>
    <scope>NUCLEOTIDE SEQUENCE [LARGE SCALE GENOMIC DNA]</scope>
    <source>
        <strain evidence="3 4">FSY-9</strain>
    </source>
</reference>
<name>A0A3S2VR92_9SPHN</name>
<sequence>MQGGIHARDSAVSLVVLAVMLASPQVHAQGRPQPAASTAADPSLLAQAMGNDEAPAPANPYNLYTYDSEVTYAPPRKGKERTPAKAARSGGATYGADYAQNDAWQQGGSGGDMPQVDAARGGVRPGRLGVFDQGANGGRKLTIKPFIEAAQVAQYTLTPGHDFVTYSVLAAGVNASLNGRNNQGTVSLRYERRYEWTRRSHGDGLTGIARMSSAVAGDTLRIDYGGYANRSYVTTSGASVGATGGSMDALTQVYSVYAGPTLRQQVGAVAMQADYHAGYTSVGNSVTSRGASSTTLSDRLDHSTMQQARVAASTEAGDALPVGLGVEAGLYQEDISNLTQRVSDKHVRAEVKIPVADNLLAVGGVGYEAVRISARDAQRDASGNASRDANGRLLTDYSQPRQIAFDTSGLIWDAGVIWRPGPRTKMEAHVGRRYGQLGGYGSLQYQPNDYSSFNLVVYQGITGFGGALTNSLMNLPTQFVALRDGVSGNLGSCVSTLASGACLGGAVGSVNSTAYRSRGVSASYSLDWRRVRAGMGVGYDRRQYIAAAGTVLASLNGKVDQVLWGSAFLGYRTSERSSLETTLSGYKFQSGVSSTGDLLGVRAVTLYQYFLSRRLTANASLALDGIMREDAQDVWATAGSVGMRYSF</sequence>
<feature type="region of interest" description="Disordered" evidence="1">
    <location>
        <begin position="101"/>
        <end position="121"/>
    </location>
</feature>
<evidence type="ECO:0000313" key="4">
    <source>
        <dbReference type="Proteomes" id="UP000282837"/>
    </source>
</evidence>
<dbReference type="AlphaFoldDB" id="A0A3S2VR92"/>
<keyword evidence="4" id="KW-1185">Reference proteome</keyword>
<feature type="region of interest" description="Disordered" evidence="1">
    <location>
        <begin position="73"/>
        <end position="92"/>
    </location>
</feature>